<feature type="domain" description="Type II methyltransferase M.TaqI-like" evidence="6">
    <location>
        <begin position="264"/>
        <end position="443"/>
    </location>
</feature>
<dbReference type="PROSITE" id="PS00092">
    <property type="entry name" value="N6_MTASE"/>
    <property type="match status" value="1"/>
</dbReference>
<dbReference type="InterPro" id="IPR054277">
    <property type="entry name" value="DUF7008"/>
</dbReference>
<evidence type="ECO:0000259" key="6">
    <source>
        <dbReference type="Pfam" id="PF07669"/>
    </source>
</evidence>
<dbReference type="Proteomes" id="UP000638560">
    <property type="component" value="Unassembled WGS sequence"/>
</dbReference>
<gene>
    <name evidence="8" type="primary">pglX</name>
    <name evidence="8" type="ORF">I0C86_01585</name>
</gene>
<proteinExistence type="predicted"/>
<dbReference type="PRINTS" id="PR00507">
    <property type="entry name" value="N12N6MTFRASE"/>
</dbReference>
<keyword evidence="2" id="KW-0489">Methyltransferase</keyword>
<dbReference type="Pfam" id="PF22654">
    <property type="entry name" value="DUF7008"/>
    <property type="match status" value="1"/>
</dbReference>
<dbReference type="NCBIfam" id="NF033451">
    <property type="entry name" value="BREX_2_MTaseX"/>
    <property type="match status" value="1"/>
</dbReference>
<dbReference type="Gene3D" id="3.40.50.150">
    <property type="entry name" value="Vaccinia Virus protein VP39"/>
    <property type="match status" value="1"/>
</dbReference>
<dbReference type="EC" id="2.1.1.72" evidence="1"/>
<evidence type="ECO:0000256" key="4">
    <source>
        <dbReference type="ARBA" id="ARBA00022691"/>
    </source>
</evidence>
<evidence type="ECO:0000256" key="1">
    <source>
        <dbReference type="ARBA" id="ARBA00011900"/>
    </source>
</evidence>
<dbReference type="EMBL" id="JADPUN010000036">
    <property type="protein sequence ID" value="MBF9127693.1"/>
    <property type="molecule type" value="Genomic_DNA"/>
</dbReference>
<dbReference type="PANTHER" id="PTHR33841:SF1">
    <property type="entry name" value="DNA METHYLTRANSFERASE A"/>
    <property type="match status" value="1"/>
</dbReference>
<organism evidence="8 9">
    <name type="scientific">Plantactinospora alkalitolerans</name>
    <dbReference type="NCBI Taxonomy" id="2789879"/>
    <lineage>
        <taxon>Bacteria</taxon>
        <taxon>Bacillati</taxon>
        <taxon>Actinomycetota</taxon>
        <taxon>Actinomycetes</taxon>
        <taxon>Micromonosporales</taxon>
        <taxon>Micromonosporaceae</taxon>
        <taxon>Plantactinospora</taxon>
    </lineage>
</organism>
<dbReference type="InterPro" id="IPR011639">
    <property type="entry name" value="MethylTrfase_TaqI-like_dom"/>
</dbReference>
<dbReference type="InterPro" id="IPR002052">
    <property type="entry name" value="DNA_methylase_N6_adenine_CS"/>
</dbReference>
<feature type="domain" description="DUF7008" evidence="7">
    <location>
        <begin position="814"/>
        <end position="1170"/>
    </location>
</feature>
<evidence type="ECO:0000256" key="2">
    <source>
        <dbReference type="ARBA" id="ARBA00022603"/>
    </source>
</evidence>
<reference evidence="8 9" key="1">
    <citation type="submission" date="2020-11" db="EMBL/GenBank/DDBJ databases">
        <title>A novel isolate from a Black sea contaminated sediment with potential to produce alkanes: Plantactinospora alkalitolerans sp. nov.</title>
        <authorList>
            <person name="Carro L."/>
            <person name="Veyisoglu A."/>
            <person name="Guven K."/>
            <person name="Schumann P."/>
            <person name="Klenk H.-P."/>
            <person name="Sahin N."/>
        </authorList>
    </citation>
    <scope>NUCLEOTIDE SEQUENCE [LARGE SCALE GENOMIC DNA]</scope>
    <source>
        <strain evidence="8 9">S1510</strain>
    </source>
</reference>
<evidence type="ECO:0000313" key="9">
    <source>
        <dbReference type="Proteomes" id="UP000638560"/>
    </source>
</evidence>
<keyword evidence="4" id="KW-0949">S-adenosyl-L-methionine</keyword>
<dbReference type="SUPFAM" id="SSF53335">
    <property type="entry name" value="S-adenosyl-L-methionine-dependent methyltransferases"/>
    <property type="match status" value="1"/>
</dbReference>
<keyword evidence="9" id="KW-1185">Reference proteome</keyword>
<comment type="caution">
    <text evidence="8">The sequence shown here is derived from an EMBL/GenBank/DDBJ whole genome shotgun (WGS) entry which is preliminary data.</text>
</comment>
<dbReference type="RefSeq" id="WP_196199369.1">
    <property type="nucleotide sequence ID" value="NZ_JADPUN010000036.1"/>
</dbReference>
<protein>
    <recommendedName>
        <fullName evidence="1">site-specific DNA-methyltransferase (adenine-specific)</fullName>
        <ecNumber evidence="1">2.1.1.72</ecNumber>
    </recommendedName>
</protein>
<evidence type="ECO:0000259" key="7">
    <source>
        <dbReference type="Pfam" id="PF22654"/>
    </source>
</evidence>
<accession>A0ABS0GND3</accession>
<sequence>MIPLKALQAQVTALTDDLREQVGRDSELESSLRKEHGQAGEAKRTAATFETWLEDILDQAAVAWVLGCVFVRFCEDNSLVEPLWIGGPAPTAPAERAMQHRQQYLIANPRHNDRHWLREAFGYLRGLRATAKIFDEHNPVWRFDLSGEAAEGLSDFFRRGAGLVSLRRDDLDTRFLGDLYQDLSVHAKKTYALLQTPDFVEEFILDRTFEPAVEEFGLAETNVIDPTCGSGHFLLGVFHRLVTKWREREPATDIRVIAERALGQVTGVDINPFAVAIARFRLLIAAMKVCDLSSLERIPSWPVRVATGDSLLKWGIQGDLIAHLKGRPGFAYVTEDVELLKDYLRQDQYTVVVGNPPYITVSDAARNKLYRSIYEKTCSGKYALTVPFAERFFELAKRGDSQGDGAGRVGQITGNAFMKREFGKNLIEKYFAGWVELTEVIDTSGAFIPGHGTPTVILIGNNRFVSPRYSGPIRAVLGVRGEPSQPVRPAEGAVWLAIVGQVDVPDSESDWVTVVDLPRARMVAFPWSLSGGGASDLMQRIADTRDLTVARLISGQVGFASFSGVDDLFYLPAAWHTRHGTPDSVVRPMVTGEEVRDWELRPGLKALVPYDSHGNLIAVDMGLHWSRHLWLGKKVLEALTDFSRRTRADAGLPWWSWYRWVQSRYDTPYAISFSHVSTHCQFALGRGGLTFNQHAPVVKLKEGAGEHDYLQLLSVLNSSTACFWLKQVSHDKGIRGEGGGFTSDDWERFYEFTGTKLQEFPLPGAYPLELARRLDGLAQRLGEVTPAAVADSEAPTRDQVKVARGEYESIRAQMIAVQEELDWEVYQLYGLLDEELTCAEPPELKLGERAFEIVLARKMAAGEVETQWFTRHGSTPLTEFPAHWPDNYRALVERRIAVIESDRNIGLIERPECKRRWASEGWDMMQTSALRGWLLDRLETPELWGVHPTPQSVAQLADKVRHDEGFRSVLDLWVGRDDHDLTKTLGKLVADENVPYLPVQRYKPSGLRKRAQWERTWALQRLEDAGEDVQIDVPPKYSSADFVKASYWRQRGKLDVPKERFISYPKAGRDGDGSELLGWAGWDHLAQAQALAAIYLDRKTQAAWSRDRLLPLLAGLVELEPWLHQWYADEREGFLGSPAQLVTDLIDTELSQLDADRLTLQSNHTTSPTRRTAVL</sequence>
<keyword evidence="3" id="KW-0808">Transferase</keyword>
<dbReference type="InterPro" id="IPR050953">
    <property type="entry name" value="N4_N6_ade-DNA_methylase"/>
</dbReference>
<evidence type="ECO:0000256" key="3">
    <source>
        <dbReference type="ARBA" id="ARBA00022679"/>
    </source>
</evidence>
<dbReference type="Pfam" id="PF07669">
    <property type="entry name" value="Eco57I"/>
    <property type="match status" value="1"/>
</dbReference>
<name>A0ABS0GND3_9ACTN</name>
<dbReference type="PANTHER" id="PTHR33841">
    <property type="entry name" value="DNA METHYLTRANSFERASE YEEA-RELATED"/>
    <property type="match status" value="1"/>
</dbReference>
<evidence type="ECO:0000256" key="5">
    <source>
        <dbReference type="ARBA" id="ARBA00047942"/>
    </source>
</evidence>
<dbReference type="InterPro" id="IPR029063">
    <property type="entry name" value="SAM-dependent_MTases_sf"/>
</dbReference>
<comment type="catalytic activity">
    <reaction evidence="5">
        <text>a 2'-deoxyadenosine in DNA + S-adenosyl-L-methionine = an N(6)-methyl-2'-deoxyadenosine in DNA + S-adenosyl-L-homocysteine + H(+)</text>
        <dbReference type="Rhea" id="RHEA:15197"/>
        <dbReference type="Rhea" id="RHEA-COMP:12418"/>
        <dbReference type="Rhea" id="RHEA-COMP:12419"/>
        <dbReference type="ChEBI" id="CHEBI:15378"/>
        <dbReference type="ChEBI" id="CHEBI:57856"/>
        <dbReference type="ChEBI" id="CHEBI:59789"/>
        <dbReference type="ChEBI" id="CHEBI:90615"/>
        <dbReference type="ChEBI" id="CHEBI:90616"/>
        <dbReference type="EC" id="2.1.1.72"/>
    </reaction>
</comment>
<evidence type="ECO:0000313" key="8">
    <source>
        <dbReference type="EMBL" id="MBF9127693.1"/>
    </source>
</evidence>